<dbReference type="Gene3D" id="3.30.460.10">
    <property type="entry name" value="Beta Polymerase, domain 2"/>
    <property type="match status" value="1"/>
</dbReference>
<dbReference type="AlphaFoldDB" id="A0A1I4Q4D5"/>
<name>A0A1I4Q4D5_9BACI</name>
<evidence type="ECO:0000313" key="2">
    <source>
        <dbReference type="Proteomes" id="UP000198565"/>
    </source>
</evidence>
<protein>
    <submittedName>
        <fullName evidence="1">Streptomycin adenylyltransferase</fullName>
    </submittedName>
</protein>
<dbReference type="OrthoDB" id="2427280at2"/>
<evidence type="ECO:0000313" key="1">
    <source>
        <dbReference type="EMBL" id="SFM34483.1"/>
    </source>
</evidence>
<keyword evidence="1" id="KW-0548">Nucleotidyltransferase</keyword>
<dbReference type="Proteomes" id="UP000198565">
    <property type="component" value="Unassembled WGS sequence"/>
</dbReference>
<organism evidence="1 2">
    <name type="scientific">Gracilibacillus orientalis</name>
    <dbReference type="NCBI Taxonomy" id="334253"/>
    <lineage>
        <taxon>Bacteria</taxon>
        <taxon>Bacillati</taxon>
        <taxon>Bacillota</taxon>
        <taxon>Bacilli</taxon>
        <taxon>Bacillales</taxon>
        <taxon>Bacillaceae</taxon>
        <taxon>Gracilibacillus</taxon>
    </lineage>
</organism>
<dbReference type="GO" id="GO:0016779">
    <property type="term" value="F:nucleotidyltransferase activity"/>
    <property type="evidence" value="ECO:0007669"/>
    <property type="project" value="UniProtKB-KW"/>
</dbReference>
<accession>A0A1I4Q4D5</accession>
<keyword evidence="1" id="KW-0808">Transferase</keyword>
<gene>
    <name evidence="1" type="ORF">SAMN04487943_11448</name>
</gene>
<dbReference type="SUPFAM" id="SSF81301">
    <property type="entry name" value="Nucleotidyltransferase"/>
    <property type="match status" value="1"/>
</dbReference>
<keyword evidence="2" id="KW-1185">Reference proteome</keyword>
<proteinExistence type="predicted"/>
<reference evidence="2" key="1">
    <citation type="submission" date="2016-10" db="EMBL/GenBank/DDBJ databases">
        <authorList>
            <person name="Varghese N."/>
            <person name="Submissions S."/>
        </authorList>
    </citation>
    <scope>NUCLEOTIDE SEQUENCE [LARGE SCALE GENOMIC DNA]</scope>
    <source>
        <strain evidence="2">CGMCC 1.4250</strain>
    </source>
</reference>
<dbReference type="EMBL" id="FOTR01000014">
    <property type="protein sequence ID" value="SFM34483.1"/>
    <property type="molecule type" value="Genomic_DNA"/>
</dbReference>
<sequence length="278" mass="32736">MGFVSKFQERDSHLPKHRDKLLENTMEDLTNDSNVLAVYQGGSLAKGNRDNYSDIDLHIIVTSETKAEFIRRKFERPTKWGNVLFFEGVKNSPIVVTHFECFVKVDTFYKEPSELQPSVWLHGLKALYDPQGMVTKVLEQSAAIEYRPTMDEVEIWRGKVFAFYHETYRAVMRRENYYALANLDKVRWLIVSGWYMEMGQRIDGPYGIWTKLEGKRSHLKEWQLSLLESWDCSRNSNEIMKTMSNIIPEFFRLNKQLCKKTGLDEREDWCKRVIALVL</sequence>
<dbReference type="InterPro" id="IPR043519">
    <property type="entry name" value="NT_sf"/>
</dbReference>